<accession>A0A5B9DE72</accession>
<dbReference type="Proteomes" id="UP000321408">
    <property type="component" value="Chromosome"/>
</dbReference>
<dbReference type="Gene3D" id="1.10.287.1490">
    <property type="match status" value="1"/>
</dbReference>
<reference evidence="3 4" key="1">
    <citation type="journal article" date="2020" name="Nature">
        <title>Isolation of an archaeon at the prokaryote-eukaryote interface.</title>
        <authorList>
            <person name="Imachi H."/>
            <person name="Nobu M.K."/>
            <person name="Nakahara N."/>
            <person name="Morono Y."/>
            <person name="Ogawara M."/>
            <person name="Takaki Y."/>
            <person name="Takano Y."/>
            <person name="Uematsu K."/>
            <person name="Ikuta T."/>
            <person name="Ito M."/>
            <person name="Matsui Y."/>
            <person name="Miyazaki M."/>
            <person name="Murata K."/>
            <person name="Saito Y."/>
            <person name="Sakai S."/>
            <person name="Song C."/>
            <person name="Tasumi E."/>
            <person name="Yamanaka Y."/>
            <person name="Yamaguchi T."/>
            <person name="Kamagata Y."/>
            <person name="Tamaki H."/>
            <person name="Takai K."/>
        </authorList>
    </citation>
    <scope>NUCLEOTIDE SEQUENCE [LARGE SCALE GENOMIC DNA]</scope>
    <source>
        <strain evidence="3 4">MK-D1</strain>
    </source>
</reference>
<feature type="compositionally biased region" description="Basic and acidic residues" evidence="2">
    <location>
        <begin position="151"/>
        <end position="177"/>
    </location>
</feature>
<name>A0A5B9DE72_9ARCH</name>
<feature type="coiled-coil region" evidence="1">
    <location>
        <begin position="5"/>
        <end position="86"/>
    </location>
</feature>
<evidence type="ECO:0000313" key="4">
    <source>
        <dbReference type="Proteomes" id="UP000321408"/>
    </source>
</evidence>
<reference evidence="3 4" key="2">
    <citation type="journal article" date="2024" name="Int. J. Syst. Evol. Microbiol.">
        <title>Promethearchaeum syntrophicum gen. nov., sp. nov., an anaerobic, obligately syntrophic archaeon, the first isolate of the lineage 'Asgard' archaea, and proposal of the new archaeal phylum Promethearchaeota phyl. nov. and kingdom Promethearchaeati regn. nov.</title>
        <authorList>
            <person name="Imachi H."/>
            <person name="Nobu M.K."/>
            <person name="Kato S."/>
            <person name="Takaki Y."/>
            <person name="Miyazaki M."/>
            <person name="Miyata M."/>
            <person name="Ogawara M."/>
            <person name="Saito Y."/>
            <person name="Sakai S."/>
            <person name="Tahara Y.O."/>
            <person name="Takano Y."/>
            <person name="Tasumi E."/>
            <person name="Uematsu K."/>
            <person name="Yoshimura T."/>
            <person name="Itoh T."/>
            <person name="Ohkuma M."/>
            <person name="Takai K."/>
        </authorList>
    </citation>
    <scope>NUCLEOTIDE SEQUENCE [LARGE SCALE GENOMIC DNA]</scope>
    <source>
        <strain evidence="3 4">MK-D1</strain>
    </source>
</reference>
<keyword evidence="1" id="KW-0175">Coiled coil</keyword>
<dbReference type="AlphaFoldDB" id="A0A5B9DE72"/>
<evidence type="ECO:0000256" key="2">
    <source>
        <dbReference type="SAM" id="MobiDB-lite"/>
    </source>
</evidence>
<dbReference type="GeneID" id="41330883"/>
<gene>
    <name evidence="3" type="ORF">DSAG12_02905</name>
</gene>
<sequence>MEDLIKIKETELAQLTQVKDALRDQVKKFMSEITVLKEKIEKLEKEPKIPTYPDLSDELREQKERYKKSLEENESLKNKIEELTKKPLSPEKLMEQLKKGMFNLGQQNASIESKIEIILGKLGKDYSGTPKAELEKKEKFPDRPRKSFVSEPEKIIPRKPSDILEKRPVEKISQKKIPDKVEHGTIKSIPYPEDGVLKCPHCGEQHFQEQQNKNKIISYAPIKKYAKKYYCKNCRGEWDYN</sequence>
<dbReference type="KEGG" id="psyt:DSAG12_02905"/>
<feature type="region of interest" description="Disordered" evidence="2">
    <location>
        <begin position="133"/>
        <end position="177"/>
    </location>
</feature>
<organism evidence="3 4">
    <name type="scientific">Promethearchaeum syntrophicum</name>
    <dbReference type="NCBI Taxonomy" id="2594042"/>
    <lineage>
        <taxon>Archaea</taxon>
        <taxon>Promethearchaeati</taxon>
        <taxon>Promethearchaeota</taxon>
        <taxon>Promethearchaeia</taxon>
        <taxon>Promethearchaeales</taxon>
        <taxon>Promethearchaeaceae</taxon>
        <taxon>Promethearchaeum</taxon>
    </lineage>
</organism>
<dbReference type="RefSeq" id="WP_147663992.1">
    <property type="nucleotide sequence ID" value="NZ_CP042905.2"/>
</dbReference>
<proteinExistence type="predicted"/>
<protein>
    <submittedName>
        <fullName evidence="3">Uncharacterized protein</fullName>
    </submittedName>
</protein>
<evidence type="ECO:0000313" key="3">
    <source>
        <dbReference type="EMBL" id="QEE17073.1"/>
    </source>
</evidence>
<keyword evidence="4" id="KW-1185">Reference proteome</keyword>
<dbReference type="EMBL" id="CP042905">
    <property type="protein sequence ID" value="QEE17073.1"/>
    <property type="molecule type" value="Genomic_DNA"/>
</dbReference>
<evidence type="ECO:0000256" key="1">
    <source>
        <dbReference type="SAM" id="Coils"/>
    </source>
</evidence>
<feature type="compositionally biased region" description="Basic and acidic residues" evidence="2">
    <location>
        <begin position="133"/>
        <end position="145"/>
    </location>
</feature>